<dbReference type="EMBL" id="QWIT01000190">
    <property type="protein sequence ID" value="RMZ28821.1"/>
    <property type="molecule type" value="Genomic_DNA"/>
</dbReference>
<dbReference type="PANTHER" id="PTHR12586">
    <property type="entry name" value="CDP-DIACYLGLYCEROL--SERINE O-PHOSPHATIDYLTRANSFERASE"/>
    <property type="match status" value="1"/>
</dbReference>
<gene>
    <name evidence="13" type="ORF">D0859_07117</name>
</gene>
<keyword evidence="3 10" id="KW-0444">Lipid biosynthesis</keyword>
<evidence type="ECO:0000256" key="8">
    <source>
        <dbReference type="ARBA" id="ARBA00023264"/>
    </source>
</evidence>
<dbReference type="Gene3D" id="3.30.870.10">
    <property type="entry name" value="Endonuclease Chain A"/>
    <property type="match status" value="2"/>
</dbReference>
<evidence type="ECO:0000313" key="13">
    <source>
        <dbReference type="EMBL" id="RMZ28821.1"/>
    </source>
</evidence>
<dbReference type="SUPFAM" id="SSF56024">
    <property type="entry name" value="Phospholipase D/nuclease"/>
    <property type="match status" value="1"/>
</dbReference>
<evidence type="ECO:0000256" key="9">
    <source>
        <dbReference type="ARBA" id="ARBA00048586"/>
    </source>
</evidence>
<feature type="compositionally biased region" description="Basic residues" evidence="11">
    <location>
        <begin position="54"/>
        <end position="63"/>
    </location>
</feature>
<dbReference type="InterPro" id="IPR016270">
    <property type="entry name" value="PGS1"/>
</dbReference>
<protein>
    <recommendedName>
        <fullName evidence="10">CDP-diacylglycerol--glycerol-3-phosphate 3-phosphatidyltransferase</fullName>
        <ecNumber evidence="10">2.7.8.5</ecNumber>
    </recommendedName>
</protein>
<dbReference type="Pfam" id="PF13091">
    <property type="entry name" value="PLDc_2"/>
    <property type="match status" value="1"/>
</dbReference>
<feature type="region of interest" description="Disordered" evidence="11">
    <location>
        <begin position="53"/>
        <end position="77"/>
    </location>
</feature>
<comment type="function">
    <text evidence="10">Functions in the biosynthesis of the anionic phospholipids phosphatidylglycerol and cardiolipin.</text>
</comment>
<keyword evidence="10" id="KW-0067">ATP-binding</keyword>
<dbReference type="VEuPathDB" id="FungiDB:BTJ68_08818"/>
<dbReference type="GO" id="GO:0032049">
    <property type="term" value="P:cardiolipin biosynthetic process"/>
    <property type="evidence" value="ECO:0007669"/>
    <property type="project" value="InterPro"/>
</dbReference>
<comment type="pathway">
    <text evidence="1 10">Phospholipid metabolism; phosphatidylglycerol biosynthesis; phosphatidylglycerol from CDP-diacylglycerol: step 1/2.</text>
</comment>
<dbReference type="CDD" id="cd09137">
    <property type="entry name" value="PLDc_PGS1_euk_2"/>
    <property type="match status" value="1"/>
</dbReference>
<dbReference type="InterPro" id="IPR001736">
    <property type="entry name" value="PLipase_D/transphosphatidylase"/>
</dbReference>
<evidence type="ECO:0000256" key="2">
    <source>
        <dbReference type="ARBA" id="ARBA00010682"/>
    </source>
</evidence>
<dbReference type="OrthoDB" id="10250191at2759"/>
<evidence type="ECO:0000256" key="4">
    <source>
        <dbReference type="ARBA" id="ARBA00022679"/>
    </source>
</evidence>
<sequence>SGPRPGFTSVRCSFRKQDFTIRLSLILTNHDLSMLPRRAVTCLNTSRLPSKCGKAIRHSRPQRRLSSTSASSASGAPFTVASPAGPLASITGELDKLTPRFDVSADDIEILRSPSDFFETLKEKISKAQDRIYLSTLYVGKTEHELIATIRGALKANPNLKVSLLTDALRGTREEPDPSCASLLASIIQDFGPERVEVRMYHTPNLTGIRKAILPKRINEGWGLQHMKLYGIDNEIIMSGANLSNDYFTNRQDRYHVFKSEDITDYFYRVYRTTCDLSYRVMPSEKAGGFIMDWPAQNVQPAPLEDREAYIQSATKAFQPLVKATSNVSASDKTTDTQVYPLLQLTPLSKPDSSTELPALTNILRKLSTPGFEGSKWTFTAGYFNMTPEVRQLLLDSKPSSATVVAASPWANGFYGSKGISGMLPAAYTYLSRQFLDSVSAAGFSNQIAVKEWRKGTVNTPGGWTYHAKGIWITLPGQENPSISLVGSSNYTKRSYSLDLEANTMIVTSNPDLQRRLGEEEKWLQEYASTMKRDDYAKTERRVGLHVRIAMWIVTLVGGAL</sequence>
<keyword evidence="10" id="KW-0547">Nucleotide-binding</keyword>
<feature type="non-terminal residue" evidence="13">
    <location>
        <position position="1"/>
    </location>
</feature>
<dbReference type="UniPathway" id="UPA00084">
    <property type="reaction ID" value="UER00503"/>
</dbReference>
<evidence type="ECO:0000256" key="3">
    <source>
        <dbReference type="ARBA" id="ARBA00022516"/>
    </source>
</evidence>
<accession>A0A3M7ITC2</accession>
<name>A0A3M7ITC2_HORWE</name>
<keyword evidence="7 10" id="KW-0594">Phospholipid biosynthesis</keyword>
<evidence type="ECO:0000256" key="5">
    <source>
        <dbReference type="ARBA" id="ARBA00022737"/>
    </source>
</evidence>
<reference evidence="13 14" key="1">
    <citation type="journal article" date="2018" name="BMC Genomics">
        <title>Genomic evidence for intraspecific hybridization in a clonal and extremely halotolerant yeast.</title>
        <authorList>
            <person name="Gostincar C."/>
            <person name="Stajich J.E."/>
            <person name="Zupancic J."/>
            <person name="Zalar P."/>
            <person name="Gunde-Cimerman N."/>
        </authorList>
    </citation>
    <scope>NUCLEOTIDE SEQUENCE [LARGE SCALE GENOMIC DNA]</scope>
    <source>
        <strain evidence="13 14">EXF-120</strain>
    </source>
</reference>
<keyword evidence="5" id="KW-0677">Repeat</keyword>
<evidence type="ECO:0000256" key="1">
    <source>
        <dbReference type="ARBA" id="ARBA00005042"/>
    </source>
</evidence>
<evidence type="ECO:0000256" key="7">
    <source>
        <dbReference type="ARBA" id="ARBA00023209"/>
    </source>
</evidence>
<feature type="domain" description="PLD phosphodiesterase" evidence="12">
    <location>
        <begin position="221"/>
        <end position="247"/>
    </location>
</feature>
<feature type="compositionally biased region" description="Low complexity" evidence="11">
    <location>
        <begin position="66"/>
        <end position="76"/>
    </location>
</feature>
<comment type="similarity">
    <text evidence="2 10">Belongs to the CDP-alcohol phosphatidyltransferase class-II family.</text>
</comment>
<evidence type="ECO:0000256" key="6">
    <source>
        <dbReference type="ARBA" id="ARBA00023098"/>
    </source>
</evidence>
<evidence type="ECO:0000313" key="14">
    <source>
        <dbReference type="Proteomes" id="UP000281677"/>
    </source>
</evidence>
<dbReference type="AlphaFoldDB" id="A0A3M7ITC2"/>
<proteinExistence type="inferred from homology"/>
<dbReference type="EC" id="2.7.8.5" evidence="10"/>
<comment type="caution">
    <text evidence="13">The sequence shown here is derived from an EMBL/GenBank/DDBJ whole genome shotgun (WGS) entry which is preliminary data.</text>
</comment>
<organism evidence="13 14">
    <name type="scientific">Hortaea werneckii</name>
    <name type="common">Black yeast</name>
    <name type="synonym">Cladosporium werneckii</name>
    <dbReference type="NCBI Taxonomy" id="91943"/>
    <lineage>
        <taxon>Eukaryota</taxon>
        <taxon>Fungi</taxon>
        <taxon>Dikarya</taxon>
        <taxon>Ascomycota</taxon>
        <taxon>Pezizomycotina</taxon>
        <taxon>Dothideomycetes</taxon>
        <taxon>Dothideomycetidae</taxon>
        <taxon>Mycosphaerellales</taxon>
        <taxon>Teratosphaeriaceae</taxon>
        <taxon>Hortaea</taxon>
    </lineage>
</organism>
<dbReference type="GO" id="GO:0005524">
    <property type="term" value="F:ATP binding"/>
    <property type="evidence" value="ECO:0007669"/>
    <property type="project" value="UniProtKB-KW"/>
</dbReference>
<evidence type="ECO:0000259" key="12">
    <source>
        <dbReference type="PROSITE" id="PS50035"/>
    </source>
</evidence>
<dbReference type="PANTHER" id="PTHR12586:SF1">
    <property type="entry name" value="CDP-DIACYLGLYCEROL--GLYCEROL-3-PHOSPHATE 3-PHOSPHATIDYLTRANSFERASE, MITOCHONDRIAL"/>
    <property type="match status" value="1"/>
</dbReference>
<comment type="catalytic activity">
    <reaction evidence="9 10">
        <text>a CDP-1,2-diacyl-sn-glycerol + sn-glycerol 3-phosphate = a 1,2-diacyl-sn-glycero-3-phospho-(1'-sn-glycero-3'-phosphate) + CMP + H(+)</text>
        <dbReference type="Rhea" id="RHEA:12593"/>
        <dbReference type="ChEBI" id="CHEBI:15378"/>
        <dbReference type="ChEBI" id="CHEBI:57597"/>
        <dbReference type="ChEBI" id="CHEBI:58332"/>
        <dbReference type="ChEBI" id="CHEBI:60110"/>
        <dbReference type="ChEBI" id="CHEBI:60377"/>
        <dbReference type="EC" id="2.7.8.5"/>
    </reaction>
</comment>
<evidence type="ECO:0000256" key="11">
    <source>
        <dbReference type="SAM" id="MobiDB-lite"/>
    </source>
</evidence>
<keyword evidence="6 10" id="KW-0443">Lipid metabolism</keyword>
<evidence type="ECO:0000256" key="10">
    <source>
        <dbReference type="RuleBase" id="RU365024"/>
    </source>
</evidence>
<keyword evidence="8 10" id="KW-1208">Phospholipid metabolism</keyword>
<comment type="subcellular location">
    <subcellularLocation>
        <location evidence="10">Mitochondrion</location>
    </subcellularLocation>
</comment>
<dbReference type="Proteomes" id="UP000281677">
    <property type="component" value="Unassembled WGS sequence"/>
</dbReference>
<dbReference type="InterPro" id="IPR025202">
    <property type="entry name" value="PLD-like_dom"/>
</dbReference>
<keyword evidence="4 10" id="KW-0808">Transferase</keyword>
<keyword evidence="10" id="KW-0496">Mitochondrion</keyword>
<dbReference type="GO" id="GO:0005739">
    <property type="term" value="C:mitochondrion"/>
    <property type="evidence" value="ECO:0007669"/>
    <property type="project" value="UniProtKB-SubCell"/>
</dbReference>
<dbReference type="PROSITE" id="PS50035">
    <property type="entry name" value="PLD"/>
    <property type="match status" value="1"/>
</dbReference>
<dbReference type="SMART" id="SM00155">
    <property type="entry name" value="PLDc"/>
    <property type="match status" value="2"/>
</dbReference>
<dbReference type="CDD" id="cd09135">
    <property type="entry name" value="PLDc_PGS1_euk_1"/>
    <property type="match status" value="1"/>
</dbReference>
<dbReference type="GO" id="GO:0008444">
    <property type="term" value="F:CDP-diacylglycerol-glycerol-3-phosphate 3-phosphatidyltransferase activity"/>
    <property type="evidence" value="ECO:0007669"/>
    <property type="project" value="UniProtKB-EC"/>
</dbReference>